<dbReference type="Pfam" id="PF04397">
    <property type="entry name" value="LytTR"/>
    <property type="match status" value="1"/>
</dbReference>
<dbReference type="InterPro" id="IPR046947">
    <property type="entry name" value="LytR-like"/>
</dbReference>
<reference evidence="4" key="1">
    <citation type="submission" date="2021-03" db="EMBL/GenBank/DDBJ databases">
        <title>Acanthopleuribacteraceae sp. M133.</title>
        <authorList>
            <person name="Wang G."/>
        </authorList>
    </citation>
    <scope>NUCLEOTIDE SEQUENCE</scope>
    <source>
        <strain evidence="4">M133</strain>
    </source>
</reference>
<dbReference type="SMART" id="SM00850">
    <property type="entry name" value="LytTR"/>
    <property type="match status" value="1"/>
</dbReference>
<name>A0A8A4TQU0_SULCO</name>
<evidence type="ECO:0000313" key="4">
    <source>
        <dbReference type="EMBL" id="QTD51368.1"/>
    </source>
</evidence>
<dbReference type="PANTHER" id="PTHR37299">
    <property type="entry name" value="TRANSCRIPTIONAL REGULATOR-RELATED"/>
    <property type="match status" value="1"/>
</dbReference>
<protein>
    <submittedName>
        <fullName evidence="4">Response regulator transcription factor</fullName>
    </submittedName>
</protein>
<proteinExistence type="predicted"/>
<feature type="modified residue" description="4-aspartylphosphate" evidence="1">
    <location>
        <position position="57"/>
    </location>
</feature>
<dbReference type="PANTHER" id="PTHR37299:SF1">
    <property type="entry name" value="STAGE 0 SPORULATION PROTEIN A HOMOLOG"/>
    <property type="match status" value="1"/>
</dbReference>
<evidence type="ECO:0000313" key="5">
    <source>
        <dbReference type="Proteomes" id="UP000663929"/>
    </source>
</evidence>
<dbReference type="GO" id="GO:0003677">
    <property type="term" value="F:DNA binding"/>
    <property type="evidence" value="ECO:0007669"/>
    <property type="project" value="InterPro"/>
</dbReference>
<dbReference type="PROSITE" id="PS50930">
    <property type="entry name" value="HTH_LYTTR"/>
    <property type="match status" value="1"/>
</dbReference>
<dbReference type="InterPro" id="IPR007492">
    <property type="entry name" value="LytTR_DNA-bd_dom"/>
</dbReference>
<evidence type="ECO:0000256" key="1">
    <source>
        <dbReference type="PROSITE-ProRule" id="PRU00169"/>
    </source>
</evidence>
<feature type="domain" description="HTH LytTR-type" evidence="3">
    <location>
        <begin position="144"/>
        <end position="246"/>
    </location>
</feature>
<sequence>MNSVLTALIVDDEPLARSRIRRLLQKEPDVVVCAESGNGDEALKALFAHQPNLIFLDIEMPGLNGFDVLRQITPPFGPFCIVVTAYPQYAIRAFEYEALDYVLKPFRNQRFYAALERARRHVALRERQAANPEGSMVGERDSRIAIDLYGSSIFLEPPCIQWIQADGNYVKIRALDSVYYKRATLFDMEKKLQPAGFVRVHRSTLLNRNFVAHLKYLGNNEFEINMSDGRSFRSGRTYKTNAQSLL</sequence>
<organism evidence="4 5">
    <name type="scientific">Sulfidibacter corallicola</name>
    <dbReference type="NCBI Taxonomy" id="2818388"/>
    <lineage>
        <taxon>Bacteria</taxon>
        <taxon>Pseudomonadati</taxon>
        <taxon>Acidobacteriota</taxon>
        <taxon>Holophagae</taxon>
        <taxon>Acanthopleuribacterales</taxon>
        <taxon>Acanthopleuribacteraceae</taxon>
        <taxon>Sulfidibacter</taxon>
    </lineage>
</organism>
<evidence type="ECO:0000259" key="3">
    <source>
        <dbReference type="PROSITE" id="PS50930"/>
    </source>
</evidence>
<dbReference type="Pfam" id="PF00072">
    <property type="entry name" value="Response_reg"/>
    <property type="match status" value="1"/>
</dbReference>
<dbReference type="SUPFAM" id="SSF52172">
    <property type="entry name" value="CheY-like"/>
    <property type="match status" value="1"/>
</dbReference>
<dbReference type="Proteomes" id="UP000663929">
    <property type="component" value="Chromosome"/>
</dbReference>
<dbReference type="InterPro" id="IPR001789">
    <property type="entry name" value="Sig_transdc_resp-reg_receiver"/>
</dbReference>
<keyword evidence="1" id="KW-0597">Phosphoprotein</keyword>
<feature type="domain" description="Response regulatory" evidence="2">
    <location>
        <begin position="6"/>
        <end position="119"/>
    </location>
</feature>
<keyword evidence="5" id="KW-1185">Reference proteome</keyword>
<dbReference type="PROSITE" id="PS50110">
    <property type="entry name" value="RESPONSE_REGULATORY"/>
    <property type="match status" value="1"/>
</dbReference>
<evidence type="ECO:0000259" key="2">
    <source>
        <dbReference type="PROSITE" id="PS50110"/>
    </source>
</evidence>
<accession>A0A8A4TQU0</accession>
<dbReference type="Gene3D" id="3.40.50.2300">
    <property type="match status" value="1"/>
</dbReference>
<dbReference type="AlphaFoldDB" id="A0A8A4TQU0"/>
<dbReference type="EMBL" id="CP071793">
    <property type="protein sequence ID" value="QTD51368.1"/>
    <property type="molecule type" value="Genomic_DNA"/>
</dbReference>
<dbReference type="GO" id="GO:0000156">
    <property type="term" value="F:phosphorelay response regulator activity"/>
    <property type="evidence" value="ECO:0007669"/>
    <property type="project" value="InterPro"/>
</dbReference>
<dbReference type="SMART" id="SM00448">
    <property type="entry name" value="REC"/>
    <property type="match status" value="1"/>
</dbReference>
<dbReference type="InterPro" id="IPR011006">
    <property type="entry name" value="CheY-like_superfamily"/>
</dbReference>
<gene>
    <name evidence="4" type="ORF">J3U87_02770</name>
</gene>
<dbReference type="Gene3D" id="2.40.50.1020">
    <property type="entry name" value="LytTr DNA-binding domain"/>
    <property type="match status" value="1"/>
</dbReference>
<dbReference type="RefSeq" id="WP_237381499.1">
    <property type="nucleotide sequence ID" value="NZ_CP071793.1"/>
</dbReference>
<dbReference type="KEGG" id="scor:J3U87_02770"/>